<evidence type="ECO:0000256" key="1">
    <source>
        <dbReference type="SAM" id="Phobius"/>
    </source>
</evidence>
<feature type="transmembrane region" description="Helical" evidence="1">
    <location>
        <begin position="318"/>
        <end position="335"/>
    </location>
</feature>
<feature type="transmembrane region" description="Helical" evidence="1">
    <location>
        <begin position="350"/>
        <end position="367"/>
    </location>
</feature>
<sequence>MAKSKLFTSSSEDLFTCIDRTVVQQFRHVSRNKRFNLEDETKQNSPQNETLEGYNIFYFEPFLKTIYYFGLIPYLPERQGDIVIFKKNRIQQVVFICIMAGAMTRLIQRLHNIYPENIYESPTAIFAIVGLFAQMGYVVWHTYSYLFKENVLRNLLSRKRVSVNGFKTRAKSTIFPLLLIFVVSLSLVWRFIRESPSSNVSIASRYIVDCIQSTFEGDIMTNISSKPCNLIKFVKSIGQISILLCGMLSVNCFEIFVLLMIVSGYELTRGLAIYSENLLKRSIHNPRSINVSDVNCILKVVEELHEFFCELNKFGSGFFIRVFCLMVPWISYRLLDSLPGVTSSVFADMIYNWAFFFLYGSILMLAAEIKKQGDLFRDNIITVLYKIAIDLNCERLTQTSSTIMSAYIQHAVKDVCLKGGPFFNFSYGFIGSGKHQYAPQLLSQCMPVFIVSLAVCSQWSLWQLDYFYPFIVPFDRLNFPPSCCNEGDIFLSLVKAVLMVQGELMYCGAWYFVFIITVTGYRVTKQGVENSNIDNKISPGITGKYNMGSLFHTVHYLQQYFKDLNSIGCESYLAVYCAVIPWASFRLMTTLPGVAVTGGNGLLVRKFFYWIVFLYNATFLCLAAEAKRTVEQFRDNVISRIIENDIGHLTAVHTSQTRCLTWIKYVKHQLKDVCFHGGPFFNISYAFLGTTIGIVITFTLFQLQFGKSTEGFSLEV</sequence>
<evidence type="ECO:0008006" key="4">
    <source>
        <dbReference type="Google" id="ProtNLM"/>
    </source>
</evidence>
<keyword evidence="1" id="KW-1133">Transmembrane helix</keyword>
<feature type="transmembrane region" description="Helical" evidence="1">
    <location>
        <begin position="123"/>
        <end position="143"/>
    </location>
</feature>
<feature type="transmembrane region" description="Helical" evidence="1">
    <location>
        <begin position="93"/>
        <end position="111"/>
    </location>
</feature>
<feature type="transmembrane region" description="Helical" evidence="1">
    <location>
        <begin position="240"/>
        <end position="262"/>
    </location>
</feature>
<evidence type="ECO:0000313" key="2">
    <source>
        <dbReference type="EMBL" id="CAL8094171.1"/>
    </source>
</evidence>
<feature type="transmembrane region" description="Helical" evidence="1">
    <location>
        <begin position="441"/>
        <end position="462"/>
    </location>
</feature>
<accession>A0ABP1QDE3</accession>
<evidence type="ECO:0000313" key="3">
    <source>
        <dbReference type="Proteomes" id="UP001642540"/>
    </source>
</evidence>
<name>A0ABP1QDE3_9HEXA</name>
<comment type="caution">
    <text evidence="2">The sequence shown here is derived from an EMBL/GenBank/DDBJ whole genome shotgun (WGS) entry which is preliminary data.</text>
</comment>
<keyword evidence="1" id="KW-0812">Transmembrane</keyword>
<proteinExistence type="predicted"/>
<gene>
    <name evidence="2" type="ORF">ODALV1_LOCUS8714</name>
</gene>
<feature type="transmembrane region" description="Helical" evidence="1">
    <location>
        <begin position="174"/>
        <end position="192"/>
    </location>
</feature>
<keyword evidence="1" id="KW-0472">Membrane</keyword>
<feature type="transmembrane region" description="Helical" evidence="1">
    <location>
        <begin position="572"/>
        <end position="595"/>
    </location>
</feature>
<keyword evidence="3" id="KW-1185">Reference proteome</keyword>
<feature type="transmembrane region" description="Helical" evidence="1">
    <location>
        <begin position="685"/>
        <end position="705"/>
    </location>
</feature>
<feature type="transmembrane region" description="Helical" evidence="1">
    <location>
        <begin position="503"/>
        <end position="523"/>
    </location>
</feature>
<dbReference type="Proteomes" id="UP001642540">
    <property type="component" value="Unassembled WGS sequence"/>
</dbReference>
<feature type="transmembrane region" description="Helical" evidence="1">
    <location>
        <begin position="607"/>
        <end position="624"/>
    </location>
</feature>
<protein>
    <recommendedName>
        <fullName evidence="4">Gustatory receptor</fullName>
    </recommendedName>
</protein>
<organism evidence="2 3">
    <name type="scientific">Orchesella dallaii</name>
    <dbReference type="NCBI Taxonomy" id="48710"/>
    <lineage>
        <taxon>Eukaryota</taxon>
        <taxon>Metazoa</taxon>
        <taxon>Ecdysozoa</taxon>
        <taxon>Arthropoda</taxon>
        <taxon>Hexapoda</taxon>
        <taxon>Collembola</taxon>
        <taxon>Entomobryomorpha</taxon>
        <taxon>Entomobryoidea</taxon>
        <taxon>Orchesellidae</taxon>
        <taxon>Orchesellinae</taxon>
        <taxon>Orchesella</taxon>
    </lineage>
</organism>
<dbReference type="EMBL" id="CAXLJM020000026">
    <property type="protein sequence ID" value="CAL8094171.1"/>
    <property type="molecule type" value="Genomic_DNA"/>
</dbReference>
<reference evidence="2 3" key="1">
    <citation type="submission" date="2024-08" db="EMBL/GenBank/DDBJ databases">
        <authorList>
            <person name="Cucini C."/>
            <person name="Frati F."/>
        </authorList>
    </citation>
    <scope>NUCLEOTIDE SEQUENCE [LARGE SCALE GENOMIC DNA]</scope>
</reference>